<dbReference type="KEGG" id="rli:RLO149_c014800"/>
<evidence type="ECO:0000313" key="1">
    <source>
        <dbReference type="EMBL" id="AEI93477.1"/>
    </source>
</evidence>
<accession>F7ZF46</accession>
<dbReference type="STRING" id="391595.RLO149_c014800"/>
<dbReference type="eggNOG" id="ENOG5033D9N">
    <property type="taxonomic scope" value="Bacteria"/>
</dbReference>
<protein>
    <submittedName>
        <fullName evidence="1">Uncharacterized protein</fullName>
    </submittedName>
</protein>
<evidence type="ECO:0000313" key="2">
    <source>
        <dbReference type="Proteomes" id="UP000001353"/>
    </source>
</evidence>
<dbReference type="AlphaFoldDB" id="F7ZF46"/>
<gene>
    <name evidence="1" type="ordered locus">RLO149_c014800</name>
</gene>
<dbReference type="OrthoDB" id="7877312at2"/>
<organism evidence="1 2">
    <name type="scientific">Roseobacter litoralis (strain ATCC 49566 / DSM 6996 / JCM 21268 / NBRC 15278 / OCh 149)</name>
    <dbReference type="NCBI Taxonomy" id="391595"/>
    <lineage>
        <taxon>Bacteria</taxon>
        <taxon>Pseudomonadati</taxon>
        <taxon>Pseudomonadota</taxon>
        <taxon>Alphaproteobacteria</taxon>
        <taxon>Rhodobacterales</taxon>
        <taxon>Roseobacteraceae</taxon>
        <taxon>Roseobacter</taxon>
    </lineage>
</organism>
<name>F7ZF46_ROSLO</name>
<proteinExistence type="predicted"/>
<dbReference type="HOGENOM" id="CLU_2318370_0_0_5"/>
<keyword evidence="2" id="KW-1185">Reference proteome</keyword>
<dbReference type="Proteomes" id="UP000001353">
    <property type="component" value="Chromosome"/>
</dbReference>
<reference evidence="1 2" key="1">
    <citation type="journal article" date="2011" name="BMC Genomics">
        <title>Comparative genome analysis and genome-guided physiological analysis of Roseobacter litoralis.</title>
        <authorList>
            <person name="Kalhoefer D."/>
            <person name="Thole S."/>
            <person name="Voget S."/>
            <person name="Lehmann R."/>
            <person name="Liesegang H."/>
            <person name="Wollher A."/>
            <person name="Daniel R."/>
            <person name="Simon M."/>
            <person name="Brinkhoff T."/>
        </authorList>
    </citation>
    <scope>NUCLEOTIDE SEQUENCE [LARGE SCALE GENOMIC DNA]</scope>
    <source>
        <strain evidence="2">ATCC 49566 / DSM 6996 / JCM 21268 / NBRC 15278 / OCh 149</strain>
    </source>
</reference>
<sequence length="99" mass="10646">MMYLRKEAQARAFLAQAVTPTDLTDYPLIAAEIGITAQSATQVAQVYINLAFQWESVGAALETVRLGAINTIETATNASQITQTLTSFFTAMEAFNAPA</sequence>
<dbReference type="RefSeq" id="WP_013961413.1">
    <property type="nucleotide sequence ID" value="NC_015730.1"/>
</dbReference>
<dbReference type="EMBL" id="CP002623">
    <property type="protein sequence ID" value="AEI93477.1"/>
    <property type="molecule type" value="Genomic_DNA"/>
</dbReference>